<gene>
    <name evidence="1" type="ORF">H4R21_004598</name>
</gene>
<feature type="non-terminal residue" evidence="1">
    <location>
        <position position="269"/>
    </location>
</feature>
<dbReference type="EMBL" id="JANBUN010001788">
    <property type="protein sequence ID" value="KAJ2796733.1"/>
    <property type="molecule type" value="Genomic_DNA"/>
</dbReference>
<reference evidence="1" key="1">
    <citation type="submission" date="2022-07" db="EMBL/GenBank/DDBJ databases">
        <title>Phylogenomic reconstructions and comparative analyses of Kickxellomycotina fungi.</title>
        <authorList>
            <person name="Reynolds N.K."/>
            <person name="Stajich J.E."/>
            <person name="Barry K."/>
            <person name="Grigoriev I.V."/>
            <person name="Crous P."/>
            <person name="Smith M.E."/>
        </authorList>
    </citation>
    <scope>NUCLEOTIDE SEQUENCE</scope>
    <source>
        <strain evidence="1">BCRC 34780</strain>
    </source>
</reference>
<protein>
    <submittedName>
        <fullName evidence="1">Uncharacterized protein</fullName>
    </submittedName>
</protein>
<dbReference type="Proteomes" id="UP001140087">
    <property type="component" value="Unassembled WGS sequence"/>
</dbReference>
<comment type="caution">
    <text evidence="1">The sequence shown here is derived from an EMBL/GenBank/DDBJ whole genome shotgun (WGS) entry which is preliminary data.</text>
</comment>
<organism evidence="1 2">
    <name type="scientific">Coemansia helicoidea</name>
    <dbReference type="NCBI Taxonomy" id="1286919"/>
    <lineage>
        <taxon>Eukaryota</taxon>
        <taxon>Fungi</taxon>
        <taxon>Fungi incertae sedis</taxon>
        <taxon>Zoopagomycota</taxon>
        <taxon>Kickxellomycotina</taxon>
        <taxon>Kickxellomycetes</taxon>
        <taxon>Kickxellales</taxon>
        <taxon>Kickxellaceae</taxon>
        <taxon>Coemansia</taxon>
    </lineage>
</organism>
<proteinExistence type="predicted"/>
<name>A0ACC1KWH0_9FUNG</name>
<accession>A0ACC1KWH0</accession>
<evidence type="ECO:0000313" key="2">
    <source>
        <dbReference type="Proteomes" id="UP001140087"/>
    </source>
</evidence>
<keyword evidence="2" id="KW-1185">Reference proteome</keyword>
<evidence type="ECO:0000313" key="1">
    <source>
        <dbReference type="EMBL" id="KAJ2796733.1"/>
    </source>
</evidence>
<sequence length="269" mass="28269">MRSPASGAQSSFAAGSTALPSEDSLAGAAAGKPVEDGTGTGSGPGVRAADCAFGWIPTLAVGVNYMFIFGASNSYGVFSTYYLTQKFVGTPAATLSWIGSLITTFMLGCSFLTGVLADKRGYRLTAYIGTVVCTMSYILASFSSEVWQLILTQGVLFGIGASFLFAPSVAIPPQWFVRHRGLASGVAVAGSSLGGLWFTAATQAMIDRLGPEWALRILGMVTFAVTGAMNVFYVRRVPARPKKNTLELGAARRLTFWLVGLESFAVYTG</sequence>